<reference evidence="3" key="1">
    <citation type="journal article" date="2020" name="Stud. Mycol.">
        <title>101 Dothideomycetes genomes: A test case for predicting lifestyles and emergence of pathogens.</title>
        <authorList>
            <person name="Haridas S."/>
            <person name="Albert R."/>
            <person name="Binder M."/>
            <person name="Bloem J."/>
            <person name="LaButti K."/>
            <person name="Salamov A."/>
            <person name="Andreopoulos B."/>
            <person name="Baker S."/>
            <person name="Barry K."/>
            <person name="Bills G."/>
            <person name="Bluhm B."/>
            <person name="Cannon C."/>
            <person name="Castanera R."/>
            <person name="Culley D."/>
            <person name="Daum C."/>
            <person name="Ezra D."/>
            <person name="Gonzalez J."/>
            <person name="Henrissat B."/>
            <person name="Kuo A."/>
            <person name="Liang C."/>
            <person name="Lipzen A."/>
            <person name="Lutzoni F."/>
            <person name="Magnuson J."/>
            <person name="Mondo S."/>
            <person name="Nolan M."/>
            <person name="Ohm R."/>
            <person name="Pangilinan J."/>
            <person name="Park H.-J."/>
            <person name="Ramirez L."/>
            <person name="Alfaro M."/>
            <person name="Sun H."/>
            <person name="Tritt A."/>
            <person name="Yoshinaga Y."/>
            <person name="Zwiers L.-H."/>
            <person name="Turgeon B."/>
            <person name="Goodwin S."/>
            <person name="Spatafora J."/>
            <person name="Crous P."/>
            <person name="Grigoriev I."/>
        </authorList>
    </citation>
    <scope>NUCLEOTIDE SEQUENCE [LARGE SCALE GENOMIC DNA]</scope>
    <source>
        <strain evidence="3">CBS 304.66</strain>
    </source>
</reference>
<dbReference type="AlphaFoldDB" id="A0A9P4MUE5"/>
<dbReference type="GO" id="GO:0008168">
    <property type="term" value="F:methyltransferase activity"/>
    <property type="evidence" value="ECO:0007669"/>
    <property type="project" value="UniProtKB-KW"/>
</dbReference>
<feature type="domain" description="Methyltransferase" evidence="1">
    <location>
        <begin position="48"/>
        <end position="163"/>
    </location>
</feature>
<keyword evidence="3" id="KW-1185">Reference proteome</keyword>
<dbReference type="InterPro" id="IPR029063">
    <property type="entry name" value="SAM-dependent_MTases_sf"/>
</dbReference>
<accession>A0A9P4MUE5</accession>
<dbReference type="GO" id="GO:0032259">
    <property type="term" value="P:methylation"/>
    <property type="evidence" value="ECO:0007669"/>
    <property type="project" value="UniProtKB-KW"/>
</dbReference>
<dbReference type="Gene3D" id="3.40.50.150">
    <property type="entry name" value="Vaccinia Virus protein VP39"/>
    <property type="match status" value="1"/>
</dbReference>
<protein>
    <submittedName>
        <fullName evidence="2">S-adenosyl-L-methionine-dependent methyltransferase</fullName>
    </submittedName>
</protein>
<proteinExistence type="predicted"/>
<comment type="caution">
    <text evidence="2">The sequence shown here is derived from an EMBL/GenBank/DDBJ whole genome shotgun (WGS) entry which is preliminary data.</text>
</comment>
<dbReference type="InterPro" id="IPR025714">
    <property type="entry name" value="Methyltranfer_dom"/>
</dbReference>
<evidence type="ECO:0000313" key="2">
    <source>
        <dbReference type="EMBL" id="KAF2257730.1"/>
    </source>
</evidence>
<dbReference type="OrthoDB" id="6329284at2759"/>
<keyword evidence="2" id="KW-0489">Methyltransferase</keyword>
<dbReference type="Proteomes" id="UP000800093">
    <property type="component" value="Unassembled WGS sequence"/>
</dbReference>
<evidence type="ECO:0000313" key="3">
    <source>
        <dbReference type="Proteomes" id="UP000800093"/>
    </source>
</evidence>
<sequence length="290" mass="31568">MSASDPFVNTLRKFYNDVGDKYDRGQMGEWHQKAADILVDASGSSVKEGSWVLDLATGTGNVAFAAAAKVGPSGQVLGIDISENFLEHAKSTATELGLDTFVEFINQDVTHLSLPSKYSGHRPFDAAFCGSAVMLFPDSVAIVRKVATELLKPGGIFVADTHGSIPGAVFFDIVRSKGIETVLDPAWGTQPGETLRRVFEDSGMIVKEIISNPRSTGIVKWDVRTPEARNTLWENTIIKAPWVSFGMKISAEELAELKSTWEEGIMARAQSDGFIHDDIMHYVAVSKTKN</sequence>
<name>A0A9P4MUE5_9PLEO</name>
<keyword evidence="2" id="KW-0808">Transferase</keyword>
<dbReference type="EMBL" id="ML986859">
    <property type="protein sequence ID" value="KAF2257730.1"/>
    <property type="molecule type" value="Genomic_DNA"/>
</dbReference>
<dbReference type="SUPFAM" id="SSF53335">
    <property type="entry name" value="S-adenosyl-L-methionine-dependent methyltransferases"/>
    <property type="match status" value="1"/>
</dbReference>
<dbReference type="Pfam" id="PF13847">
    <property type="entry name" value="Methyltransf_31"/>
    <property type="match status" value="1"/>
</dbReference>
<organism evidence="2 3">
    <name type="scientific">Lojkania enalia</name>
    <dbReference type="NCBI Taxonomy" id="147567"/>
    <lineage>
        <taxon>Eukaryota</taxon>
        <taxon>Fungi</taxon>
        <taxon>Dikarya</taxon>
        <taxon>Ascomycota</taxon>
        <taxon>Pezizomycotina</taxon>
        <taxon>Dothideomycetes</taxon>
        <taxon>Pleosporomycetidae</taxon>
        <taxon>Pleosporales</taxon>
        <taxon>Pleosporales incertae sedis</taxon>
        <taxon>Lojkania</taxon>
    </lineage>
</organism>
<evidence type="ECO:0000259" key="1">
    <source>
        <dbReference type="Pfam" id="PF13847"/>
    </source>
</evidence>
<dbReference type="PANTHER" id="PTHR43591">
    <property type="entry name" value="METHYLTRANSFERASE"/>
    <property type="match status" value="1"/>
</dbReference>
<dbReference type="CDD" id="cd02440">
    <property type="entry name" value="AdoMet_MTases"/>
    <property type="match status" value="1"/>
</dbReference>
<gene>
    <name evidence="2" type="ORF">CC78DRAFT_186949</name>
</gene>